<feature type="binding site" evidence="7">
    <location>
        <position position="173"/>
    </location>
    <ligand>
        <name>a divalent metal cation</name>
        <dbReference type="ChEBI" id="CHEBI:60240"/>
    </ligand>
</feature>
<evidence type="ECO:0000256" key="5">
    <source>
        <dbReference type="ARBA" id="ARBA00023133"/>
    </source>
</evidence>
<evidence type="ECO:0000313" key="9">
    <source>
        <dbReference type="Proteomes" id="UP001595190"/>
    </source>
</evidence>
<feature type="binding site" evidence="7">
    <location>
        <position position="135"/>
    </location>
    <ligand>
        <name>a divalent metal cation</name>
        <dbReference type="ChEBI" id="CHEBI:60240"/>
    </ligand>
</feature>
<dbReference type="InterPro" id="IPR018375">
    <property type="entry name" value="Coprogen_oxidase_CS"/>
</dbReference>
<evidence type="ECO:0000256" key="3">
    <source>
        <dbReference type="ARBA" id="ARBA00011738"/>
    </source>
</evidence>
<comment type="pathway">
    <text evidence="1 7">Porphyrin-containing compound metabolism; protoporphyrin-IX biosynthesis; protoporphyrinogen-IX from coproporphyrinogen-III (O2 route): step 1/1.</text>
</comment>
<comment type="caution">
    <text evidence="8">The sequence shown here is derived from an EMBL/GenBank/DDBJ whole genome shotgun (WGS) entry which is preliminary data.</text>
</comment>
<dbReference type="HAMAP" id="MF_00333">
    <property type="entry name" value="Coprogen_oxidas"/>
    <property type="match status" value="1"/>
</dbReference>
<feature type="binding site" evidence="7">
    <location>
        <begin position="137"/>
        <end position="139"/>
    </location>
    <ligand>
        <name>substrate</name>
    </ligand>
</feature>
<protein>
    <recommendedName>
        <fullName evidence="7">Oxygen-dependent coproporphyrinogen-III oxidase</fullName>
        <shortName evidence="7">CPO</shortName>
        <shortName evidence="7">Coprogen oxidase</shortName>
        <shortName evidence="7">Coproporphyrinogenase</shortName>
        <ecNumber evidence="7">1.3.3.3</ecNumber>
    </recommendedName>
</protein>
<dbReference type="NCBIfam" id="NF003727">
    <property type="entry name" value="PRK05330.1"/>
    <property type="match status" value="1"/>
</dbReference>
<feature type="binding site" evidence="7">
    <location>
        <position position="121"/>
    </location>
    <ligand>
        <name>substrate</name>
    </ligand>
</feature>
<dbReference type="SUPFAM" id="SSF102886">
    <property type="entry name" value="Coproporphyrinogen III oxidase"/>
    <property type="match status" value="1"/>
</dbReference>
<keyword evidence="7" id="KW-0963">Cytoplasm</keyword>
<feature type="site" description="Important for dimerization" evidence="7">
    <location>
        <position position="203"/>
    </location>
</feature>
<keyword evidence="5 7" id="KW-0350">Heme biosynthesis</keyword>
<evidence type="ECO:0000256" key="1">
    <source>
        <dbReference type="ARBA" id="ARBA00005168"/>
    </source>
</evidence>
<feature type="binding site" evidence="7">
    <location>
        <position position="125"/>
    </location>
    <ligand>
        <name>a divalent metal cation</name>
        <dbReference type="ChEBI" id="CHEBI:60240"/>
    </ligand>
</feature>
<feature type="binding site" evidence="7">
    <location>
        <position position="203"/>
    </location>
    <ligand>
        <name>a divalent metal cation</name>
        <dbReference type="ChEBI" id="CHEBI:60240"/>
    </ligand>
</feature>
<sequence length="303" mass="33753">MTKLGSTPLSSEIAPRQAEARAWFEALRDQICAAFEALEDTLPQAQAPAGTAAGRFKRTPWQRTDRTGSPGGGGVMAMMHGRVFEKVGVHCSTVHGEFSPEFRTDIPGAAEDPRFWASGISLIAHPWNPHVPTVHMNTRFVVTTKAWFGGGADLTPMLDGRRTQEDPDSLDFHAAMRRACEAHAVADYARYKKWCDDYFFLKHRNESRGIGGIFYDGLASGDWQADFAFTRTVGTAFAAIYPELVTRNFEKPWTEAERDEQLVRRGRYVEFNLLYDRGTLFGLKTGGNVSSILSSMPPTVKWP</sequence>
<evidence type="ECO:0000256" key="2">
    <source>
        <dbReference type="ARBA" id="ARBA00010644"/>
    </source>
</evidence>
<feature type="binding site" evidence="7">
    <location>
        <begin position="286"/>
        <end position="288"/>
    </location>
    <ligand>
        <name>substrate</name>
    </ligand>
</feature>
<dbReference type="PRINTS" id="PR00073">
    <property type="entry name" value="COPRGNOXDASE"/>
</dbReference>
<dbReference type="Gene3D" id="3.40.1500.10">
    <property type="entry name" value="Coproporphyrinogen III oxidase, aerobic"/>
    <property type="match status" value="1"/>
</dbReference>
<evidence type="ECO:0000256" key="4">
    <source>
        <dbReference type="ARBA" id="ARBA00023002"/>
    </source>
</evidence>
<keyword evidence="6 7" id="KW-0627">Porphyrin biosynthesis</keyword>
<dbReference type="InterPro" id="IPR001260">
    <property type="entry name" value="Coprogen_oxidase_aer"/>
</dbReference>
<dbReference type="RefSeq" id="WP_394310331.1">
    <property type="nucleotide sequence ID" value="NZ_JBHGPK010000003.1"/>
</dbReference>
<feature type="region of interest" description="Important for dimerization" evidence="7">
    <location>
        <begin position="268"/>
        <end position="303"/>
    </location>
</feature>
<name>A0ABV6ZDC1_9HYPH</name>
<feature type="active site" description="Proton donor" evidence="7">
    <location>
        <position position="135"/>
    </location>
</feature>
<gene>
    <name evidence="7 8" type="primary">hemF</name>
    <name evidence="8" type="ORF">ACETRX_10915</name>
</gene>
<evidence type="ECO:0000256" key="6">
    <source>
        <dbReference type="ARBA" id="ARBA00023244"/>
    </source>
</evidence>
<comment type="similarity">
    <text evidence="2 7">Belongs to the aerobic coproporphyrinogen-III oxidase family.</text>
</comment>
<organism evidence="8 9">
    <name type="scientific">Labrys neptuniae</name>
    <dbReference type="NCBI Taxonomy" id="376174"/>
    <lineage>
        <taxon>Bacteria</taxon>
        <taxon>Pseudomonadati</taxon>
        <taxon>Pseudomonadota</taxon>
        <taxon>Alphaproteobacteria</taxon>
        <taxon>Hyphomicrobiales</taxon>
        <taxon>Xanthobacteraceae</taxon>
        <taxon>Labrys</taxon>
    </lineage>
</organism>
<dbReference type="PIRSF" id="PIRSF000166">
    <property type="entry name" value="Coproporphyri_ox"/>
    <property type="match status" value="1"/>
</dbReference>
<comment type="subcellular location">
    <subcellularLocation>
        <location evidence="7">Cytoplasm</location>
    </subcellularLocation>
</comment>
<evidence type="ECO:0000256" key="7">
    <source>
        <dbReference type="HAMAP-Rule" id="MF_00333"/>
    </source>
</evidence>
<dbReference type="Proteomes" id="UP001595190">
    <property type="component" value="Unassembled WGS sequence"/>
</dbReference>
<comment type="subunit">
    <text evidence="3 7">Homodimer.</text>
</comment>
<dbReference type="PANTHER" id="PTHR10755:SF0">
    <property type="entry name" value="OXYGEN-DEPENDENT COPROPORPHYRINOGEN-III OXIDASE, MITOCHONDRIAL"/>
    <property type="match status" value="1"/>
</dbReference>
<reference evidence="8 9" key="1">
    <citation type="submission" date="2024-09" db="EMBL/GenBank/DDBJ databases">
        <title>Description of Labrys sedimenti sp. nov., isolated from a diclofenac-degrading enrichment culture, and genome-based reclassification of Labrys portucalensis as a later heterotypic synonym of Labrys neptuniae.</title>
        <authorList>
            <person name="Tancsics A."/>
            <person name="Csepanyi A."/>
        </authorList>
    </citation>
    <scope>NUCLEOTIDE SEQUENCE [LARGE SCALE GENOMIC DNA]</scope>
    <source>
        <strain evidence="8 9">LMG 23412</strain>
    </source>
</reference>
<dbReference type="PANTHER" id="PTHR10755">
    <property type="entry name" value="COPROPORPHYRINOGEN III OXIDASE, MITOCHONDRIAL"/>
    <property type="match status" value="1"/>
</dbReference>
<dbReference type="Pfam" id="PF01218">
    <property type="entry name" value="Coprogen_oxidas"/>
    <property type="match status" value="1"/>
</dbReference>
<accession>A0ABV6ZDC1</accession>
<keyword evidence="4 7" id="KW-0560">Oxidoreductase</keyword>
<dbReference type="EC" id="1.3.3.3" evidence="7"/>
<comment type="function">
    <text evidence="7">Involved in the heme biosynthesis. Catalyzes the aerobic oxidative decarboxylation of propionate groups of rings A and B of coproporphyrinogen-III to yield the vinyl groups in protoporphyrinogen-IX.</text>
</comment>
<dbReference type="PROSITE" id="PS01021">
    <property type="entry name" value="COPROGEN_OXIDASE"/>
    <property type="match status" value="1"/>
</dbReference>
<evidence type="ECO:0000313" key="8">
    <source>
        <dbReference type="EMBL" id="MFC2250124.1"/>
    </source>
</evidence>
<dbReference type="GO" id="GO:0004109">
    <property type="term" value="F:coproporphyrinogen oxidase activity"/>
    <property type="evidence" value="ECO:0007669"/>
    <property type="project" value="UniProtKB-EC"/>
</dbReference>
<comment type="cofactor">
    <cofactor evidence="7">
        <name>a divalent metal cation</name>
        <dbReference type="ChEBI" id="CHEBI:60240"/>
    </cofactor>
</comment>
<dbReference type="EMBL" id="JBHGPK010000003">
    <property type="protein sequence ID" value="MFC2250124.1"/>
    <property type="molecule type" value="Genomic_DNA"/>
</dbReference>
<keyword evidence="7" id="KW-0479">Metal-binding</keyword>
<dbReference type="InterPro" id="IPR036406">
    <property type="entry name" value="Coprogen_oxidase_aer_sf"/>
</dbReference>
<proteinExistence type="inferred from homology"/>
<comment type="catalytic activity">
    <reaction evidence="7">
        <text>coproporphyrinogen III + O2 + 2 H(+) = protoporphyrinogen IX + 2 CO2 + 2 H2O</text>
        <dbReference type="Rhea" id="RHEA:18257"/>
        <dbReference type="ChEBI" id="CHEBI:15377"/>
        <dbReference type="ChEBI" id="CHEBI:15378"/>
        <dbReference type="ChEBI" id="CHEBI:15379"/>
        <dbReference type="ChEBI" id="CHEBI:16526"/>
        <dbReference type="ChEBI" id="CHEBI:57307"/>
        <dbReference type="ChEBI" id="CHEBI:57309"/>
        <dbReference type="EC" id="1.3.3.3"/>
    </reaction>
</comment>